<dbReference type="EMBL" id="NPOA01000011">
    <property type="protein sequence ID" value="PAV28694.1"/>
    <property type="molecule type" value="Genomic_DNA"/>
</dbReference>
<dbReference type="AlphaFoldDB" id="A0A2A2IBN1"/>
<dbReference type="Proteomes" id="UP000218887">
    <property type="component" value="Unassembled WGS sequence"/>
</dbReference>
<accession>A0A2A2IBN1</accession>
<proteinExistence type="predicted"/>
<keyword evidence="3" id="KW-0804">Transcription</keyword>
<dbReference type="PANTHER" id="PTHR33204">
    <property type="entry name" value="TRANSCRIPTIONAL REGULATOR, MARR FAMILY"/>
    <property type="match status" value="1"/>
</dbReference>
<name>A0A2A2IBN1_9BACI</name>
<evidence type="ECO:0000313" key="5">
    <source>
        <dbReference type="EMBL" id="PAV28694.1"/>
    </source>
</evidence>
<dbReference type="GO" id="GO:0003677">
    <property type="term" value="F:DNA binding"/>
    <property type="evidence" value="ECO:0007669"/>
    <property type="project" value="UniProtKB-KW"/>
</dbReference>
<feature type="domain" description="HTH hxlR-type" evidence="4">
    <location>
        <begin position="13"/>
        <end position="113"/>
    </location>
</feature>
<dbReference type="PROSITE" id="PS51118">
    <property type="entry name" value="HTH_HXLR"/>
    <property type="match status" value="1"/>
</dbReference>
<evidence type="ECO:0000256" key="1">
    <source>
        <dbReference type="ARBA" id="ARBA00023015"/>
    </source>
</evidence>
<protein>
    <submittedName>
        <fullName evidence="5">Transcriptional regulator</fullName>
    </submittedName>
</protein>
<dbReference type="SUPFAM" id="SSF46785">
    <property type="entry name" value="Winged helix' DNA-binding domain"/>
    <property type="match status" value="1"/>
</dbReference>
<keyword evidence="6" id="KW-1185">Reference proteome</keyword>
<gene>
    <name evidence="5" type="ORF">CIL05_15535</name>
</gene>
<comment type="caution">
    <text evidence="5">The sequence shown here is derived from an EMBL/GenBank/DDBJ whole genome shotgun (WGS) entry which is preliminary data.</text>
</comment>
<dbReference type="InterPro" id="IPR011991">
    <property type="entry name" value="ArsR-like_HTH"/>
</dbReference>
<dbReference type="PANTHER" id="PTHR33204:SF29">
    <property type="entry name" value="TRANSCRIPTIONAL REGULATOR"/>
    <property type="match status" value="1"/>
</dbReference>
<keyword evidence="2" id="KW-0238">DNA-binding</keyword>
<dbReference type="Pfam" id="PF01638">
    <property type="entry name" value="HxlR"/>
    <property type="match status" value="1"/>
</dbReference>
<sequence length="113" mass="13365">MKTSKVNIDDNQEPFFGYTLSIINGKWKLQIIYQLSKNGAVRYNELQRKLGKITYKTLSTTLKDMVNDGIIHREEYPQIPPKVEYSLTEKGHTLWPIIQEMCQWGEHNQPYKY</sequence>
<evidence type="ECO:0000259" key="4">
    <source>
        <dbReference type="PROSITE" id="PS51118"/>
    </source>
</evidence>
<keyword evidence="1" id="KW-0805">Transcription regulation</keyword>
<dbReference type="RefSeq" id="WP_095656462.1">
    <property type="nucleotide sequence ID" value="NZ_NPOA01000011.1"/>
</dbReference>
<evidence type="ECO:0000256" key="2">
    <source>
        <dbReference type="ARBA" id="ARBA00023125"/>
    </source>
</evidence>
<dbReference type="InterPro" id="IPR002577">
    <property type="entry name" value="HTH_HxlR"/>
</dbReference>
<dbReference type="InterPro" id="IPR036388">
    <property type="entry name" value="WH-like_DNA-bd_sf"/>
</dbReference>
<dbReference type="OrthoDB" id="9791143at2"/>
<dbReference type="Gene3D" id="1.10.10.10">
    <property type="entry name" value="Winged helix-like DNA-binding domain superfamily/Winged helix DNA-binding domain"/>
    <property type="match status" value="1"/>
</dbReference>
<dbReference type="CDD" id="cd00090">
    <property type="entry name" value="HTH_ARSR"/>
    <property type="match status" value="1"/>
</dbReference>
<organism evidence="5 6">
    <name type="scientific">Virgibacillus profundi</name>
    <dbReference type="NCBI Taxonomy" id="2024555"/>
    <lineage>
        <taxon>Bacteria</taxon>
        <taxon>Bacillati</taxon>
        <taxon>Bacillota</taxon>
        <taxon>Bacilli</taxon>
        <taxon>Bacillales</taxon>
        <taxon>Bacillaceae</taxon>
        <taxon>Virgibacillus</taxon>
    </lineage>
</organism>
<evidence type="ECO:0000256" key="3">
    <source>
        <dbReference type="ARBA" id="ARBA00023163"/>
    </source>
</evidence>
<evidence type="ECO:0000313" key="6">
    <source>
        <dbReference type="Proteomes" id="UP000218887"/>
    </source>
</evidence>
<reference evidence="5 6" key="1">
    <citation type="submission" date="2017-08" db="EMBL/GenBank/DDBJ databases">
        <title>Virgibacillus indicus sp. nov. and Virgibacillus profoundi sp. nov, two moderately halophilic bacteria isolated from marine sediment by using the Microfluidic Streak Plate.</title>
        <authorList>
            <person name="Xu B."/>
            <person name="Hu B."/>
            <person name="Wang J."/>
            <person name="Zhu Y."/>
            <person name="Huang L."/>
            <person name="Du W."/>
            <person name="Huang Y."/>
        </authorList>
    </citation>
    <scope>NUCLEOTIDE SEQUENCE [LARGE SCALE GENOMIC DNA]</scope>
    <source>
        <strain evidence="5 6">IO3-P3-H5</strain>
    </source>
</reference>
<dbReference type="InterPro" id="IPR036390">
    <property type="entry name" value="WH_DNA-bd_sf"/>
</dbReference>